<protein>
    <recommendedName>
        <fullName evidence="4">Integral membrane protein</fullName>
    </recommendedName>
</protein>
<feature type="transmembrane region" description="Helical" evidence="1">
    <location>
        <begin position="12"/>
        <end position="34"/>
    </location>
</feature>
<organism evidence="2 3">
    <name type="scientific">Mycetocola reblochoni REB411</name>
    <dbReference type="NCBI Taxonomy" id="1255698"/>
    <lineage>
        <taxon>Bacteria</taxon>
        <taxon>Bacillati</taxon>
        <taxon>Actinomycetota</taxon>
        <taxon>Actinomycetes</taxon>
        <taxon>Micrococcales</taxon>
        <taxon>Microbacteriaceae</taxon>
        <taxon>Mycetocola</taxon>
    </lineage>
</organism>
<feature type="transmembrane region" description="Helical" evidence="1">
    <location>
        <begin position="46"/>
        <end position="68"/>
    </location>
</feature>
<feature type="transmembrane region" description="Helical" evidence="1">
    <location>
        <begin position="80"/>
        <end position="99"/>
    </location>
</feature>
<name>A0A1R4K1Z5_9MICO</name>
<feature type="transmembrane region" description="Helical" evidence="1">
    <location>
        <begin position="105"/>
        <end position="127"/>
    </location>
</feature>
<dbReference type="AlphaFoldDB" id="A0A1R4K1Z5"/>
<dbReference type="EMBL" id="FUKR01000058">
    <property type="protein sequence ID" value="SJN38194.1"/>
    <property type="molecule type" value="Genomic_DNA"/>
</dbReference>
<accession>A0A1R4K1Z5</accession>
<dbReference type="Proteomes" id="UP000196778">
    <property type="component" value="Unassembled WGS sequence"/>
</dbReference>
<evidence type="ECO:0000313" key="3">
    <source>
        <dbReference type="Proteomes" id="UP000196778"/>
    </source>
</evidence>
<sequence length="131" mass="13859">MTTTTPGAWKLPVLTAILLAEALVMTAIVLWLIVDLVTLTPSSYATAVAITVLAAIGAAFVWAIALMCLRRRARFRGGAVVWQLIQIAVAVGSFQGAFAQPLIGWVILLPSLAALILCFSAPVTRLVTAEQ</sequence>
<dbReference type="OrthoDB" id="5125140at2"/>
<keyword evidence="3" id="KW-1185">Reference proteome</keyword>
<evidence type="ECO:0008006" key="4">
    <source>
        <dbReference type="Google" id="ProtNLM"/>
    </source>
</evidence>
<keyword evidence="1" id="KW-0472">Membrane</keyword>
<keyword evidence="1" id="KW-0812">Transmembrane</keyword>
<reference evidence="3" key="1">
    <citation type="submission" date="2017-02" db="EMBL/GenBank/DDBJ databases">
        <authorList>
            <person name="Dridi B."/>
        </authorList>
    </citation>
    <scope>NUCLEOTIDE SEQUENCE [LARGE SCALE GENOMIC DNA]</scope>
    <source>
        <strain evidence="3">EB411</strain>
    </source>
</reference>
<evidence type="ECO:0000313" key="2">
    <source>
        <dbReference type="EMBL" id="SJN38194.1"/>
    </source>
</evidence>
<evidence type="ECO:0000256" key="1">
    <source>
        <dbReference type="SAM" id="Phobius"/>
    </source>
</evidence>
<proteinExistence type="predicted"/>
<keyword evidence="1" id="KW-1133">Transmembrane helix</keyword>
<dbReference type="RefSeq" id="WP_087138027.1">
    <property type="nucleotide sequence ID" value="NZ_FUKR01000058.1"/>
</dbReference>
<gene>
    <name evidence="2" type="ORF">FM119_10880</name>
</gene>